<proteinExistence type="predicted"/>
<dbReference type="EMBL" id="JAARZT010000006">
    <property type="protein sequence ID" value="MBC2292346.1"/>
    <property type="molecule type" value="Genomic_DNA"/>
</dbReference>
<dbReference type="Gene3D" id="2.60.120.10">
    <property type="entry name" value="Jelly Rolls"/>
    <property type="match status" value="1"/>
</dbReference>
<evidence type="ECO:0000313" key="2">
    <source>
        <dbReference type="EMBL" id="MBC2285447.1"/>
    </source>
</evidence>
<organism evidence="4 6">
    <name type="scientific">Listeria booriae</name>
    <dbReference type="NCBI Taxonomy" id="1552123"/>
    <lineage>
        <taxon>Bacteria</taxon>
        <taxon>Bacillati</taxon>
        <taxon>Bacillota</taxon>
        <taxon>Bacilli</taxon>
        <taxon>Bacillales</taxon>
        <taxon>Listeriaceae</taxon>
        <taxon>Listeria</taxon>
    </lineage>
</organism>
<keyword evidence="1" id="KW-0010">Activator</keyword>
<dbReference type="AlphaFoldDB" id="A0A7X0ZUI0"/>
<dbReference type="InterPro" id="IPR014710">
    <property type="entry name" value="RmlC-like_jellyroll"/>
</dbReference>
<evidence type="ECO:0000313" key="5">
    <source>
        <dbReference type="Proteomes" id="UP000543005"/>
    </source>
</evidence>
<reference evidence="5 6" key="1">
    <citation type="submission" date="2020-03" db="EMBL/GenBank/DDBJ databases">
        <title>Soil Listeria distribution.</title>
        <authorList>
            <person name="Liao J."/>
            <person name="Wiedmann M."/>
        </authorList>
    </citation>
    <scope>NUCLEOTIDE SEQUENCE [LARGE SCALE GENOMIC DNA]</scope>
    <source>
        <strain evidence="4 6">FSL L7-0039</strain>
        <strain evidence="3 5">FSL L7-0051</strain>
        <strain evidence="2 7">FSL L7-0054</strain>
    </source>
</reference>
<evidence type="ECO:0000313" key="4">
    <source>
        <dbReference type="EMBL" id="MBC2310742.1"/>
    </source>
</evidence>
<accession>A0A7X0ZUI0</accession>
<dbReference type="InterPro" id="IPR036390">
    <property type="entry name" value="WH_DNA-bd_sf"/>
</dbReference>
<evidence type="ECO:0000313" key="3">
    <source>
        <dbReference type="EMBL" id="MBC2292346.1"/>
    </source>
</evidence>
<dbReference type="SUPFAM" id="SSF46785">
    <property type="entry name" value="Winged helix' DNA-binding domain"/>
    <property type="match status" value="1"/>
</dbReference>
<name>A0A7X0ZUI0_9LIST</name>
<dbReference type="EMBL" id="JAASWV010000009">
    <property type="protein sequence ID" value="MBC2310742.1"/>
    <property type="molecule type" value="Genomic_DNA"/>
</dbReference>
<dbReference type="Proteomes" id="UP000565628">
    <property type="component" value="Unassembled WGS sequence"/>
</dbReference>
<gene>
    <name evidence="2" type="ORF">HCB69_13745</name>
    <name evidence="3" type="ORF">HCC36_03800</name>
    <name evidence="4" type="ORF">HCJ81_07560</name>
</gene>
<evidence type="ECO:0008006" key="8">
    <source>
        <dbReference type="Google" id="ProtNLM"/>
    </source>
</evidence>
<dbReference type="SUPFAM" id="SSF51206">
    <property type="entry name" value="cAMP-binding domain-like"/>
    <property type="match status" value="1"/>
</dbReference>
<evidence type="ECO:0000313" key="6">
    <source>
        <dbReference type="Proteomes" id="UP000565628"/>
    </source>
</evidence>
<dbReference type="RefSeq" id="WP_185628529.1">
    <property type="nucleotide sequence ID" value="NZ_JAARZS010000044.1"/>
</dbReference>
<comment type="caution">
    <text evidence="4">The sequence shown here is derived from an EMBL/GenBank/DDBJ whole genome shotgun (WGS) entry which is preliminary data.</text>
</comment>
<dbReference type="Proteomes" id="UP000585696">
    <property type="component" value="Unassembled WGS sequence"/>
</dbReference>
<sequence>MILVDNQELMDFMEQHGGVRQNYGPRTKISNLEEKIIILLKGVVHLEDGKEKEPFILTYLNDNYLLDLQILAGDHSKEIFFSSDTEIEVIEMNRSRFFELIKQKASLLEWIVVSNSRIVSKIYTESSKFYVNSTLKIIRSFRSLIEENILLPNEQHDGWYKMLPFMTRRNLASYCQLSRKTLGQEIKLLEEEGLLIWDSKGMFVNAEQLERGDSII</sequence>
<protein>
    <recommendedName>
        <fullName evidence="8">HTH crp-type domain-containing protein</fullName>
    </recommendedName>
</protein>
<evidence type="ECO:0000313" key="7">
    <source>
        <dbReference type="Proteomes" id="UP000585696"/>
    </source>
</evidence>
<dbReference type="Proteomes" id="UP000543005">
    <property type="component" value="Unassembled WGS sequence"/>
</dbReference>
<dbReference type="InterPro" id="IPR018490">
    <property type="entry name" value="cNMP-bd_dom_sf"/>
</dbReference>
<evidence type="ECO:0000256" key="1">
    <source>
        <dbReference type="ARBA" id="ARBA00023159"/>
    </source>
</evidence>
<dbReference type="EMBL" id="JAARZS010000044">
    <property type="protein sequence ID" value="MBC2285447.1"/>
    <property type="molecule type" value="Genomic_DNA"/>
</dbReference>